<dbReference type="InterPro" id="IPR044246">
    <property type="entry name" value="ZFP3-like"/>
</dbReference>
<keyword evidence="4" id="KW-0862">Zinc</keyword>
<feature type="domain" description="C2H2-type" evidence="8">
    <location>
        <begin position="37"/>
        <end position="64"/>
    </location>
</feature>
<protein>
    <submittedName>
        <fullName evidence="9">Protein LATE FLOWERING</fullName>
    </submittedName>
</protein>
<evidence type="ECO:0000259" key="8">
    <source>
        <dbReference type="PROSITE" id="PS50157"/>
    </source>
</evidence>
<dbReference type="GO" id="GO:0005634">
    <property type="term" value="C:nucleus"/>
    <property type="evidence" value="ECO:0007669"/>
    <property type="project" value="UniProtKB-SubCell"/>
</dbReference>
<feature type="region of interest" description="Disordered" evidence="7">
    <location>
        <begin position="1"/>
        <end position="34"/>
    </location>
</feature>
<evidence type="ECO:0000256" key="5">
    <source>
        <dbReference type="ARBA" id="ARBA00023242"/>
    </source>
</evidence>
<dbReference type="AlphaFoldDB" id="A0ABD0ZWV9"/>
<evidence type="ECO:0000256" key="6">
    <source>
        <dbReference type="PROSITE-ProRule" id="PRU00042"/>
    </source>
</evidence>
<evidence type="ECO:0000256" key="3">
    <source>
        <dbReference type="ARBA" id="ARBA00022771"/>
    </source>
</evidence>
<dbReference type="PROSITE" id="PS00028">
    <property type="entry name" value="ZINC_FINGER_C2H2_1"/>
    <property type="match status" value="1"/>
</dbReference>
<keyword evidence="5" id="KW-0539">Nucleus</keyword>
<reference evidence="9 10" key="1">
    <citation type="submission" date="2024-04" db="EMBL/GenBank/DDBJ databases">
        <title>Genome assembly C_amara_ONT_v2.</title>
        <authorList>
            <person name="Yant L."/>
            <person name="Moore C."/>
            <person name="Slenker M."/>
        </authorList>
    </citation>
    <scope>NUCLEOTIDE SEQUENCE [LARGE SCALE GENOMIC DNA]</scope>
    <source>
        <tissue evidence="9">Leaf</tissue>
    </source>
</reference>
<keyword evidence="10" id="KW-1185">Reference proteome</keyword>
<dbReference type="GO" id="GO:0008270">
    <property type="term" value="F:zinc ion binding"/>
    <property type="evidence" value="ECO:0007669"/>
    <property type="project" value="UniProtKB-KW"/>
</dbReference>
<proteinExistence type="predicted"/>
<evidence type="ECO:0000256" key="4">
    <source>
        <dbReference type="ARBA" id="ARBA00022833"/>
    </source>
</evidence>
<dbReference type="InterPro" id="IPR036236">
    <property type="entry name" value="Znf_C2H2_sf"/>
</dbReference>
<dbReference type="PANTHER" id="PTHR47287:SF15">
    <property type="entry name" value="ZINC FINGER PROTEIN 3-LIKE"/>
    <property type="match status" value="1"/>
</dbReference>
<feature type="compositionally biased region" description="Basic and acidic residues" evidence="7">
    <location>
        <begin position="1"/>
        <end position="29"/>
    </location>
</feature>
<keyword evidence="3 6" id="KW-0863">Zinc-finger</keyword>
<name>A0ABD0ZWV9_CARAN</name>
<dbReference type="PANTHER" id="PTHR47287">
    <property type="entry name" value="C2H2 AND C2HC ZINC FINGERS SUPERFAMILY PROTEIN"/>
    <property type="match status" value="1"/>
</dbReference>
<keyword evidence="2" id="KW-0479">Metal-binding</keyword>
<evidence type="ECO:0000313" key="10">
    <source>
        <dbReference type="Proteomes" id="UP001558713"/>
    </source>
</evidence>
<comment type="caution">
    <text evidence="9">The sequence shown here is derived from an EMBL/GenBank/DDBJ whole genome shotgun (WGS) entry which is preliminary data.</text>
</comment>
<evidence type="ECO:0000256" key="2">
    <source>
        <dbReference type="ARBA" id="ARBA00022723"/>
    </source>
</evidence>
<evidence type="ECO:0000256" key="1">
    <source>
        <dbReference type="ARBA" id="ARBA00004123"/>
    </source>
</evidence>
<organism evidence="9 10">
    <name type="scientific">Cardamine amara subsp. amara</name>
    <dbReference type="NCBI Taxonomy" id="228776"/>
    <lineage>
        <taxon>Eukaryota</taxon>
        <taxon>Viridiplantae</taxon>
        <taxon>Streptophyta</taxon>
        <taxon>Embryophyta</taxon>
        <taxon>Tracheophyta</taxon>
        <taxon>Spermatophyta</taxon>
        <taxon>Magnoliopsida</taxon>
        <taxon>eudicotyledons</taxon>
        <taxon>Gunneridae</taxon>
        <taxon>Pentapetalae</taxon>
        <taxon>rosids</taxon>
        <taxon>malvids</taxon>
        <taxon>Brassicales</taxon>
        <taxon>Brassicaceae</taxon>
        <taxon>Cardamineae</taxon>
        <taxon>Cardamine</taxon>
    </lineage>
</organism>
<evidence type="ECO:0000256" key="7">
    <source>
        <dbReference type="SAM" id="MobiDB-lite"/>
    </source>
</evidence>
<evidence type="ECO:0000313" key="9">
    <source>
        <dbReference type="EMBL" id="KAL1198908.1"/>
    </source>
</evidence>
<dbReference type="Gene3D" id="3.30.160.60">
    <property type="entry name" value="Classic Zinc Finger"/>
    <property type="match status" value="1"/>
</dbReference>
<dbReference type="PROSITE" id="PS50157">
    <property type="entry name" value="ZINC_FINGER_C2H2_2"/>
    <property type="match status" value="1"/>
</dbReference>
<dbReference type="SUPFAM" id="SSF57667">
    <property type="entry name" value="beta-beta-alpha zinc fingers"/>
    <property type="match status" value="1"/>
</dbReference>
<dbReference type="Proteomes" id="UP001558713">
    <property type="component" value="Unassembled WGS sequence"/>
</dbReference>
<gene>
    <name evidence="9" type="ORF">V5N11_008526</name>
</gene>
<accession>A0ABD0ZWV9</accession>
<comment type="subcellular location">
    <subcellularLocation>
        <location evidence="1">Nucleus</location>
    </subcellularLocation>
</comment>
<dbReference type="EMBL" id="JBANAX010000657">
    <property type="protein sequence ID" value="KAL1198908.1"/>
    <property type="molecule type" value="Genomic_DNA"/>
</dbReference>
<dbReference type="InterPro" id="IPR013087">
    <property type="entry name" value="Znf_C2H2_type"/>
</dbReference>
<sequence>MEEDHHHQVEEEKEDEEIKPTQEASKPDEDTSSSRVFPCLFCSRKFHSSQALGGHQNAHKKERIAARRAKRAYDFVNNNDLLHTLPVFLSTPSPHHLTILGYPSSASLGCFPALHSDNSIFRSNGPHVVLTTSHQGRDFKEGYFGQQRVQIMDHHCNVVKSEKGKDQCLDLSLHL</sequence>